<dbReference type="PANTHER" id="PTHR47369:SF1">
    <property type="entry name" value="BTB_POZ DOMAIN-CONTAINING PROTEIN"/>
    <property type="match status" value="1"/>
</dbReference>
<protein>
    <recommendedName>
        <fullName evidence="2">BTB domain-containing protein</fullName>
    </recommendedName>
</protein>
<dbReference type="InterPro" id="IPR000210">
    <property type="entry name" value="BTB/POZ_dom"/>
</dbReference>
<sequence>MIHSSRSLSSINPAMSPATPPRRPHANTITERPTTVPQSPGRMLVSSPPHSPRNIQNHLYQMFLEGQTADVAVVVRGSWQALYNLHRVILIQSDYFRTLFTMGYRESAPKSRLAPGSSSNDVIELHFDDPNITRAAFEICIARLYGGGPDLFVDQALLPSTKSPFPITSPPALTSAPPGSHPATPRFLLSLLATSNFLNIPSVSNQALNLVLSTISPWTITRYFGFAIGHGIGLPEGNEPEAAVGLDTIGQPAPTVVAKTSFTETTKIEEVSPQEEEEDDDDLVKVGSLGSSAPNLLKDRTVSGVSQQTCDTQSIYTEHGEDVEQSFFYGVVGDKVGEACACWLTRWGADILALEETVEARNYPPMNSTPPKFATPFPKLASSRGSSHSSINNPVPATFSSFYANMYLQTASSSSSSLSSPGRRPSTPQLHHPFLMSPTTSSRSRESNASAPTVAPQVWSHGGLPARWTRAVMCSDNLFVRGEWERFVFMTRVVELRRRQLAREAESAKQDTAALKKIERLKESEETEWDEMFKTGVYYSHVSLEDLLKISQEPSSNGRPFVELSALQSAHWRQSVLRSLVTSRSTVSSSRSSSPTPERAPSNGISAEGELGGLVSTAEILASVPDDSKVYYPIPSDASIRIGHDRSASTNDLDIDFDILSSPPPPKIRRPASESDLFGLRPSRRTAREIIQEGTTEAIKWSTNEPFRFSVEFWGLDTLKEKNRLHSQTVWYAGSLYNVYVQVIKKKGMQLGVYLHRQSAVDPIPPASAPASFVMLKPPTPTGNDAVLVSPSPSSLPLRSSLLMSSTIVPVASPPTPAPRTGTTPPDRDAPVTSPPSAPPAPWRDPRRVIRSYFIMSCPSLIGSSLTRFQSGPDDFKISQSWGWKSSCLWSENENNELPAIDDNWNSLRATVTIGVV</sequence>
<dbReference type="Proteomes" id="UP000663861">
    <property type="component" value="Unassembled WGS sequence"/>
</dbReference>
<evidence type="ECO:0000313" key="4">
    <source>
        <dbReference type="Proteomes" id="UP000663861"/>
    </source>
</evidence>
<dbReference type="InterPro" id="IPR011333">
    <property type="entry name" value="SKP1/BTB/POZ_sf"/>
</dbReference>
<feature type="compositionally biased region" description="Pro residues" evidence="1">
    <location>
        <begin position="833"/>
        <end position="843"/>
    </location>
</feature>
<feature type="region of interest" description="Disordered" evidence="1">
    <location>
        <begin position="1"/>
        <end position="51"/>
    </location>
</feature>
<accession>A0A8H2XVD1</accession>
<evidence type="ECO:0000256" key="1">
    <source>
        <dbReference type="SAM" id="MobiDB-lite"/>
    </source>
</evidence>
<feature type="compositionally biased region" description="Polar residues" evidence="1">
    <location>
        <begin position="27"/>
        <end position="38"/>
    </location>
</feature>
<feature type="domain" description="BTB" evidence="2">
    <location>
        <begin position="69"/>
        <end position="147"/>
    </location>
</feature>
<proteinExistence type="predicted"/>
<dbReference type="SUPFAM" id="SSF54695">
    <property type="entry name" value="POZ domain"/>
    <property type="match status" value="1"/>
</dbReference>
<dbReference type="PANTHER" id="PTHR47369">
    <property type="entry name" value="BTB/POZ DOMAIN-CONTAINING PROTEIN"/>
    <property type="match status" value="1"/>
</dbReference>
<comment type="caution">
    <text evidence="3">The sequence shown here is derived from an EMBL/GenBank/DDBJ whole genome shotgun (WGS) entry which is preliminary data.</text>
</comment>
<dbReference type="Gene3D" id="3.30.710.10">
    <property type="entry name" value="Potassium Channel Kv1.1, Chain A"/>
    <property type="match status" value="1"/>
</dbReference>
<feature type="compositionally biased region" description="Polar residues" evidence="1">
    <location>
        <begin position="437"/>
        <end position="451"/>
    </location>
</feature>
<evidence type="ECO:0000259" key="2">
    <source>
        <dbReference type="PROSITE" id="PS50097"/>
    </source>
</evidence>
<dbReference type="PROSITE" id="PS50097">
    <property type="entry name" value="BTB"/>
    <property type="match status" value="1"/>
</dbReference>
<feature type="region of interest" description="Disordered" evidence="1">
    <location>
        <begin position="414"/>
        <end position="455"/>
    </location>
</feature>
<feature type="region of interest" description="Disordered" evidence="1">
    <location>
        <begin position="584"/>
        <end position="609"/>
    </location>
</feature>
<name>A0A8H2XVD1_9AGAM</name>
<dbReference type="EMBL" id="CAJMWY010000438">
    <property type="protein sequence ID" value="CAE6433901.1"/>
    <property type="molecule type" value="Genomic_DNA"/>
</dbReference>
<feature type="compositionally biased region" description="Polar residues" evidence="1">
    <location>
        <begin position="1"/>
        <end position="13"/>
    </location>
</feature>
<reference evidence="3" key="1">
    <citation type="submission" date="2021-01" db="EMBL/GenBank/DDBJ databases">
        <authorList>
            <person name="Kaushik A."/>
        </authorList>
    </citation>
    <scope>NUCLEOTIDE SEQUENCE</scope>
    <source>
        <strain evidence="3">AG4-RS23</strain>
    </source>
</reference>
<dbReference type="AlphaFoldDB" id="A0A8H2XVD1"/>
<feature type="compositionally biased region" description="Low complexity" evidence="1">
    <location>
        <begin position="584"/>
        <end position="594"/>
    </location>
</feature>
<feature type="region of interest" description="Disordered" evidence="1">
    <location>
        <begin position="809"/>
        <end position="844"/>
    </location>
</feature>
<organism evidence="3 4">
    <name type="scientific">Rhizoctonia solani</name>
    <dbReference type="NCBI Taxonomy" id="456999"/>
    <lineage>
        <taxon>Eukaryota</taxon>
        <taxon>Fungi</taxon>
        <taxon>Dikarya</taxon>
        <taxon>Basidiomycota</taxon>
        <taxon>Agaricomycotina</taxon>
        <taxon>Agaricomycetes</taxon>
        <taxon>Cantharellales</taxon>
        <taxon>Ceratobasidiaceae</taxon>
        <taxon>Rhizoctonia</taxon>
    </lineage>
</organism>
<evidence type="ECO:0000313" key="3">
    <source>
        <dbReference type="EMBL" id="CAE6433901.1"/>
    </source>
</evidence>
<gene>
    <name evidence="3" type="ORF">RDB_LOCUS29657</name>
</gene>